<proteinExistence type="predicted"/>
<dbReference type="EMBL" id="MT141616">
    <property type="protein sequence ID" value="QJA68426.1"/>
    <property type="molecule type" value="Genomic_DNA"/>
</dbReference>
<protein>
    <submittedName>
        <fullName evidence="2">Uncharacterized protein</fullName>
    </submittedName>
</protein>
<accession>A0A6M3LMX1</accession>
<evidence type="ECO:0000313" key="2">
    <source>
        <dbReference type="EMBL" id="QJA96616.1"/>
    </source>
</evidence>
<reference evidence="2" key="1">
    <citation type="submission" date="2020-03" db="EMBL/GenBank/DDBJ databases">
        <title>The deep terrestrial virosphere.</title>
        <authorList>
            <person name="Holmfeldt K."/>
            <person name="Nilsson E."/>
            <person name="Simone D."/>
            <person name="Lopez-Fernandez M."/>
            <person name="Wu X."/>
            <person name="de Brujin I."/>
            <person name="Lundin D."/>
            <person name="Andersson A."/>
            <person name="Bertilsson S."/>
            <person name="Dopson M."/>
        </authorList>
    </citation>
    <scope>NUCLEOTIDE SEQUENCE</scope>
    <source>
        <strain evidence="1">MM415A06790</strain>
        <strain evidence="2">MM415B07870</strain>
    </source>
</reference>
<name>A0A6M3LMX1_9ZZZZ</name>
<dbReference type="AlphaFoldDB" id="A0A6M3LMX1"/>
<evidence type="ECO:0000313" key="1">
    <source>
        <dbReference type="EMBL" id="QJA68426.1"/>
    </source>
</evidence>
<organism evidence="2">
    <name type="scientific">viral metagenome</name>
    <dbReference type="NCBI Taxonomy" id="1070528"/>
    <lineage>
        <taxon>unclassified sequences</taxon>
        <taxon>metagenomes</taxon>
        <taxon>organismal metagenomes</taxon>
    </lineage>
</organism>
<sequence length="47" mass="5491">MKTKSKKKVYKGQIKFKNPDTNCVEYTTCALTIKGKCPKDCEWYIDL</sequence>
<dbReference type="EMBL" id="MT143417">
    <property type="protein sequence ID" value="QJA96616.1"/>
    <property type="molecule type" value="Genomic_DNA"/>
</dbReference>
<gene>
    <name evidence="1" type="ORF">MM415A06790_0006</name>
    <name evidence="2" type="ORF">MM415B07870_0008</name>
</gene>